<accession>A0ACB8E2X6</accession>
<dbReference type="Proteomes" id="UP000821865">
    <property type="component" value="Chromosome 1"/>
</dbReference>
<protein>
    <submittedName>
        <fullName evidence="1">Uncharacterized protein</fullName>
    </submittedName>
</protein>
<proteinExistence type="predicted"/>
<gene>
    <name evidence="1" type="ORF">HPB49_022164</name>
</gene>
<comment type="caution">
    <text evidence="1">The sequence shown here is derived from an EMBL/GenBank/DDBJ whole genome shotgun (WGS) entry which is preliminary data.</text>
</comment>
<reference evidence="1" key="1">
    <citation type="submission" date="2020-05" db="EMBL/GenBank/DDBJ databases">
        <title>Large-scale comparative analyses of tick genomes elucidate their genetic diversity and vector capacities.</title>
        <authorList>
            <person name="Jia N."/>
            <person name="Wang J."/>
            <person name="Shi W."/>
            <person name="Du L."/>
            <person name="Sun Y."/>
            <person name="Zhan W."/>
            <person name="Jiang J."/>
            <person name="Wang Q."/>
            <person name="Zhang B."/>
            <person name="Ji P."/>
            <person name="Sakyi L.B."/>
            <person name="Cui X."/>
            <person name="Yuan T."/>
            <person name="Jiang B."/>
            <person name="Yang W."/>
            <person name="Lam T.T.-Y."/>
            <person name="Chang Q."/>
            <person name="Ding S."/>
            <person name="Wang X."/>
            <person name="Zhu J."/>
            <person name="Ruan X."/>
            <person name="Zhao L."/>
            <person name="Wei J."/>
            <person name="Que T."/>
            <person name="Du C."/>
            <person name="Cheng J."/>
            <person name="Dai P."/>
            <person name="Han X."/>
            <person name="Huang E."/>
            <person name="Gao Y."/>
            <person name="Liu J."/>
            <person name="Shao H."/>
            <person name="Ye R."/>
            <person name="Li L."/>
            <person name="Wei W."/>
            <person name="Wang X."/>
            <person name="Wang C."/>
            <person name="Yang T."/>
            <person name="Huo Q."/>
            <person name="Li W."/>
            <person name="Guo W."/>
            <person name="Chen H."/>
            <person name="Zhou L."/>
            <person name="Ni X."/>
            <person name="Tian J."/>
            <person name="Zhou Y."/>
            <person name="Sheng Y."/>
            <person name="Liu T."/>
            <person name="Pan Y."/>
            <person name="Xia L."/>
            <person name="Li J."/>
            <person name="Zhao F."/>
            <person name="Cao W."/>
        </authorList>
    </citation>
    <scope>NUCLEOTIDE SEQUENCE</scope>
    <source>
        <tissue evidence="1">Larvae</tissue>
    </source>
</reference>
<dbReference type="EMBL" id="CM023470">
    <property type="protein sequence ID" value="KAH7981169.1"/>
    <property type="molecule type" value="Genomic_DNA"/>
</dbReference>
<evidence type="ECO:0000313" key="2">
    <source>
        <dbReference type="Proteomes" id="UP000821865"/>
    </source>
</evidence>
<keyword evidence="2" id="KW-1185">Reference proteome</keyword>
<sequence length="182" mass="20317">MRTAAVRALLTAHREVLVAKPQEPWPCAGEYAASRVEVPFALNLAFWEPKSREEKAEPPTLRILRMTNSDILGIYAQPRPTDFPAEPSRVSLVTTDARSIWLGPNQNVDGVVCLSLLGTWLGPVWKSSVHSIWTVLRAVQSPMTEKGFHNKPALVRGRVEGSDAYYDFQLYETLRAAVCDEV</sequence>
<name>A0ACB8E2X6_DERSI</name>
<evidence type="ECO:0000313" key="1">
    <source>
        <dbReference type="EMBL" id="KAH7981169.1"/>
    </source>
</evidence>
<organism evidence="1 2">
    <name type="scientific">Dermacentor silvarum</name>
    <name type="common">Tick</name>
    <dbReference type="NCBI Taxonomy" id="543639"/>
    <lineage>
        <taxon>Eukaryota</taxon>
        <taxon>Metazoa</taxon>
        <taxon>Ecdysozoa</taxon>
        <taxon>Arthropoda</taxon>
        <taxon>Chelicerata</taxon>
        <taxon>Arachnida</taxon>
        <taxon>Acari</taxon>
        <taxon>Parasitiformes</taxon>
        <taxon>Ixodida</taxon>
        <taxon>Ixodoidea</taxon>
        <taxon>Ixodidae</taxon>
        <taxon>Rhipicephalinae</taxon>
        <taxon>Dermacentor</taxon>
    </lineage>
</organism>